<accession>A0ABX8WRQ1</accession>
<protein>
    <recommendedName>
        <fullName evidence="8">Putative NAD(P)H nitroreductase</fullName>
        <ecNumber evidence="8">1.-.-.-</ecNumber>
    </recommendedName>
</protein>
<keyword evidence="11" id="KW-1185">Reference proteome</keyword>
<proteinExistence type="inferred from homology"/>
<keyword evidence="4 8" id="KW-0288">FMN</keyword>
<dbReference type="Proteomes" id="UP000824755">
    <property type="component" value="Chromosome"/>
</dbReference>
<feature type="domain" description="Nitroreductase" evidence="9">
    <location>
        <begin position="11"/>
        <end position="166"/>
    </location>
</feature>
<comment type="similarity">
    <text evidence="2 8">Belongs to the nitroreductase family.</text>
</comment>
<reference evidence="10 11" key="1">
    <citation type="submission" date="2021-08" db="EMBL/GenBank/DDBJ databases">
        <title>Lysobacter sp. strain CJ11 Genome sequencing and assembly.</title>
        <authorList>
            <person name="Kim I."/>
        </authorList>
    </citation>
    <scope>NUCLEOTIDE SEQUENCE [LARGE SCALE GENOMIC DNA]</scope>
    <source>
        <strain evidence="10 11">CJ11</strain>
    </source>
</reference>
<dbReference type="EC" id="1.-.-.-" evidence="8"/>
<evidence type="ECO:0000256" key="1">
    <source>
        <dbReference type="ARBA" id="ARBA00001917"/>
    </source>
</evidence>
<keyword evidence="5 8" id="KW-0521">NADP</keyword>
<evidence type="ECO:0000256" key="7">
    <source>
        <dbReference type="ARBA" id="ARBA00023027"/>
    </source>
</evidence>
<evidence type="ECO:0000313" key="10">
    <source>
        <dbReference type="EMBL" id="QYR53520.1"/>
    </source>
</evidence>
<dbReference type="EMBL" id="CP080544">
    <property type="protein sequence ID" value="QYR53520.1"/>
    <property type="molecule type" value="Genomic_DNA"/>
</dbReference>
<evidence type="ECO:0000256" key="5">
    <source>
        <dbReference type="ARBA" id="ARBA00022857"/>
    </source>
</evidence>
<keyword evidence="7 8" id="KW-0520">NAD</keyword>
<dbReference type="SUPFAM" id="SSF55469">
    <property type="entry name" value="FMN-dependent nitroreductase-like"/>
    <property type="match status" value="1"/>
</dbReference>
<dbReference type="InterPro" id="IPR000415">
    <property type="entry name" value="Nitroreductase-like"/>
</dbReference>
<dbReference type="PIRSF" id="PIRSF000232">
    <property type="entry name" value="YdjA"/>
    <property type="match status" value="1"/>
</dbReference>
<keyword evidence="3 8" id="KW-0285">Flavoprotein</keyword>
<keyword evidence="6 8" id="KW-0560">Oxidoreductase</keyword>
<dbReference type="RefSeq" id="WP_220380336.1">
    <property type="nucleotide sequence ID" value="NZ_CP080544.1"/>
</dbReference>
<dbReference type="Pfam" id="PF00881">
    <property type="entry name" value="Nitroreductase"/>
    <property type="match status" value="1"/>
</dbReference>
<dbReference type="InterPro" id="IPR026021">
    <property type="entry name" value="YdjA-like"/>
</dbReference>
<sequence length="190" mass="20679">MTDCLECLDARRSVPYTQMTGPGPDDGQLLRMLNSASRVPDHGKRVPFRFIEIRGEAREALGAALEQRMRALDPDAADGVYEKARKRFSYAPVIVMVVAAQGEDMKIPAHERYATAACVCFALLLAAQAQGFVAQWLTGVVASDPEILRLLGVGAEEVLVGHIHIGSTSTPVPERIRPEAADLLTRWTPA</sequence>
<dbReference type="Gene3D" id="3.40.109.10">
    <property type="entry name" value="NADH Oxidase"/>
    <property type="match status" value="1"/>
</dbReference>
<dbReference type="PANTHER" id="PTHR43821">
    <property type="entry name" value="NAD(P)H NITROREDUCTASE YDJA-RELATED"/>
    <property type="match status" value="1"/>
</dbReference>
<gene>
    <name evidence="10" type="ORF">H8L67_03170</name>
</gene>
<evidence type="ECO:0000259" key="9">
    <source>
        <dbReference type="Pfam" id="PF00881"/>
    </source>
</evidence>
<dbReference type="PANTHER" id="PTHR43821:SF1">
    <property type="entry name" value="NAD(P)H NITROREDUCTASE YDJA-RELATED"/>
    <property type="match status" value="1"/>
</dbReference>
<organism evidence="10 11">
    <name type="scientific">Lysobacter soyae</name>
    <dbReference type="NCBI Taxonomy" id="2764185"/>
    <lineage>
        <taxon>Bacteria</taxon>
        <taxon>Pseudomonadati</taxon>
        <taxon>Pseudomonadota</taxon>
        <taxon>Gammaproteobacteria</taxon>
        <taxon>Lysobacterales</taxon>
        <taxon>Lysobacteraceae</taxon>
        <taxon>Lysobacter</taxon>
    </lineage>
</organism>
<evidence type="ECO:0000313" key="11">
    <source>
        <dbReference type="Proteomes" id="UP000824755"/>
    </source>
</evidence>
<dbReference type="InterPro" id="IPR029479">
    <property type="entry name" value="Nitroreductase"/>
</dbReference>
<evidence type="ECO:0000256" key="3">
    <source>
        <dbReference type="ARBA" id="ARBA00022630"/>
    </source>
</evidence>
<dbReference type="CDD" id="cd02135">
    <property type="entry name" value="YdjA-like"/>
    <property type="match status" value="1"/>
</dbReference>
<name>A0ABX8WRQ1_9GAMM</name>
<evidence type="ECO:0000256" key="8">
    <source>
        <dbReference type="PIRNR" id="PIRNR000232"/>
    </source>
</evidence>
<evidence type="ECO:0000256" key="2">
    <source>
        <dbReference type="ARBA" id="ARBA00007118"/>
    </source>
</evidence>
<evidence type="ECO:0000256" key="6">
    <source>
        <dbReference type="ARBA" id="ARBA00023002"/>
    </source>
</evidence>
<comment type="cofactor">
    <cofactor evidence="1 8">
        <name>FMN</name>
        <dbReference type="ChEBI" id="CHEBI:58210"/>
    </cofactor>
</comment>
<evidence type="ECO:0000256" key="4">
    <source>
        <dbReference type="ARBA" id="ARBA00022643"/>
    </source>
</evidence>
<dbReference type="InterPro" id="IPR052530">
    <property type="entry name" value="NAD(P)H_nitroreductase"/>
</dbReference>